<name>A0AAD9N5A9_9ANNE</name>
<feature type="compositionally biased region" description="Polar residues" evidence="5">
    <location>
        <begin position="150"/>
        <end position="162"/>
    </location>
</feature>
<feature type="region of interest" description="Disordered" evidence="5">
    <location>
        <begin position="349"/>
        <end position="372"/>
    </location>
</feature>
<keyword evidence="8" id="KW-1185">Reference proteome</keyword>
<organism evidence="7 8">
    <name type="scientific">Paralvinella palmiformis</name>
    <dbReference type="NCBI Taxonomy" id="53620"/>
    <lineage>
        <taxon>Eukaryota</taxon>
        <taxon>Metazoa</taxon>
        <taxon>Spiralia</taxon>
        <taxon>Lophotrochozoa</taxon>
        <taxon>Annelida</taxon>
        <taxon>Polychaeta</taxon>
        <taxon>Sedentaria</taxon>
        <taxon>Canalipalpata</taxon>
        <taxon>Terebellida</taxon>
        <taxon>Terebelliformia</taxon>
        <taxon>Alvinellidae</taxon>
        <taxon>Paralvinella</taxon>
    </lineage>
</organism>
<keyword evidence="3 4" id="KW-0862">Zinc</keyword>
<dbReference type="SUPFAM" id="SSF90229">
    <property type="entry name" value="CCCH zinc finger"/>
    <property type="match status" value="1"/>
</dbReference>
<feature type="region of interest" description="Disordered" evidence="5">
    <location>
        <begin position="658"/>
        <end position="683"/>
    </location>
</feature>
<comment type="caution">
    <text evidence="7">The sequence shown here is derived from an EMBL/GenBank/DDBJ whole genome shotgun (WGS) entry which is preliminary data.</text>
</comment>
<feature type="compositionally biased region" description="Polar residues" evidence="5">
    <location>
        <begin position="358"/>
        <end position="368"/>
    </location>
</feature>
<proteinExistence type="predicted"/>
<feature type="region of interest" description="Disordered" evidence="5">
    <location>
        <begin position="95"/>
        <end position="162"/>
    </location>
</feature>
<dbReference type="Pfam" id="PF24812">
    <property type="entry name" value="WHD_TTC3"/>
    <property type="match status" value="1"/>
</dbReference>
<dbReference type="EMBL" id="JAODUP010000193">
    <property type="protein sequence ID" value="KAK2157315.1"/>
    <property type="molecule type" value="Genomic_DNA"/>
</dbReference>
<dbReference type="PROSITE" id="PS50103">
    <property type="entry name" value="ZF_C3H1"/>
    <property type="match status" value="1"/>
</dbReference>
<protein>
    <recommendedName>
        <fullName evidence="6">C3H1-type domain-containing protein</fullName>
    </recommendedName>
</protein>
<dbReference type="InterPro" id="IPR056871">
    <property type="entry name" value="WH_TTC3"/>
</dbReference>
<evidence type="ECO:0000256" key="2">
    <source>
        <dbReference type="ARBA" id="ARBA00022771"/>
    </source>
</evidence>
<evidence type="ECO:0000256" key="4">
    <source>
        <dbReference type="PROSITE-ProRule" id="PRU00723"/>
    </source>
</evidence>
<feature type="compositionally biased region" description="Low complexity" evidence="5">
    <location>
        <begin position="658"/>
        <end position="667"/>
    </location>
</feature>
<keyword evidence="2 4" id="KW-0863">Zinc-finger</keyword>
<feature type="domain" description="C3H1-type" evidence="6">
    <location>
        <begin position="836"/>
        <end position="864"/>
    </location>
</feature>
<dbReference type="GO" id="GO:0008270">
    <property type="term" value="F:zinc ion binding"/>
    <property type="evidence" value="ECO:0007669"/>
    <property type="project" value="UniProtKB-KW"/>
</dbReference>
<evidence type="ECO:0000256" key="1">
    <source>
        <dbReference type="ARBA" id="ARBA00022723"/>
    </source>
</evidence>
<feature type="compositionally biased region" description="Polar residues" evidence="5">
    <location>
        <begin position="95"/>
        <end position="131"/>
    </location>
</feature>
<dbReference type="InterPro" id="IPR000571">
    <property type="entry name" value="Znf_CCCH"/>
</dbReference>
<evidence type="ECO:0000256" key="5">
    <source>
        <dbReference type="SAM" id="MobiDB-lite"/>
    </source>
</evidence>
<dbReference type="Proteomes" id="UP001208570">
    <property type="component" value="Unassembled WGS sequence"/>
</dbReference>
<dbReference type="SMART" id="SM00356">
    <property type="entry name" value="ZnF_C3H1"/>
    <property type="match status" value="2"/>
</dbReference>
<evidence type="ECO:0000259" key="6">
    <source>
        <dbReference type="PROSITE" id="PS50103"/>
    </source>
</evidence>
<dbReference type="AlphaFoldDB" id="A0AAD9N5A9"/>
<feature type="compositionally biased region" description="Polar residues" evidence="5">
    <location>
        <begin position="478"/>
        <end position="499"/>
    </location>
</feature>
<sequence length="945" mass="104720">MHKLVMPSVFTPVGNEDDQREQLYRKFAEVIREHGPLEVTDQHILNLFIKLMQPERKLIMVHGSIKAFLSKCYYIAIDGNTVRLTGDIPSSRASPLISQCTSEDNNGSSNTGDLPSSHSSSQTSFRVNSPENLPPSLYNHTDYRPPANIGTASPSLADSSDSFPMTKNVFPSQCTEEVHSGAGSRMDDHSFANNDSSVQLHTFLPMIGSHAASNLVDRSVQTVPCEDDVTIRDQLEAALSRMKLAEEKVVHLQKELCLQFLTHHRNSVQDKYLKAIAEPNCSDPDQLQPLISLMRNIESEKLRIEALHDSNISALRDDRELNTLPEISLNPSILETLISLSVQQPHMSKESVTEKALTKNNATSSGNIMSEDPSIKQFKEKEIKKEANLSAIKFPPIKPIVIDPQPLPLPQMVRPLTYLPYQYTHGLGMVIPHQAPMNLMQTRPVTMAFGSQPGLHRPGQDLGRSFGECPMESVFGGSLQSEKLPNHNSKSADGKPTSTAMNVDCSKVVGAPLQVGKPYLPATTRFENIVAQNDPPVSHQSKEKVDKIADIWNSTKSRDEVKSASSFTNVKPTDVMPSLNWDKPKKTEGYKQMSFPSAFPSMQSLISDVPPLAYKQVLDGTPFTTSQSLLNSHEINGEHASGIQSRSTYGFSESVSGLSSTDSLSSEKFSKQEIGKEGCSIQESSVVQKNVEADETNPFISLGMNQDAAGAMADISEIRLTDDVSDDGEWKQVSKKHKKTGDTADANFKEDFEKMIQDIQTSVAKSKRPDVIKAVQEVRQKHGKLKGLNINQIKQEAIAILKEKFDPPSLAMMLQPKEQSCHISESNAKMADGSLLYKTAICAYWQQGICKRTAKECVYAHGRDDLRPMPKNIMCQNIATKGTCPYGDKVCCFSFSPYDERNDEGTEQIKVITSERRDVLKYKPMAGQNEVTIEYRIMPQKMVIG</sequence>
<keyword evidence="1 4" id="KW-0479">Metal-binding</keyword>
<evidence type="ECO:0000256" key="3">
    <source>
        <dbReference type="ARBA" id="ARBA00022833"/>
    </source>
</evidence>
<feature type="region of interest" description="Disordered" evidence="5">
    <location>
        <begin position="477"/>
        <end position="499"/>
    </location>
</feature>
<gene>
    <name evidence="7" type="ORF">LSH36_193g02058</name>
</gene>
<reference evidence="7" key="1">
    <citation type="journal article" date="2023" name="Mol. Biol. Evol.">
        <title>Third-Generation Sequencing Reveals the Adaptive Role of the Epigenome in Three Deep-Sea Polychaetes.</title>
        <authorList>
            <person name="Perez M."/>
            <person name="Aroh O."/>
            <person name="Sun Y."/>
            <person name="Lan Y."/>
            <person name="Juniper S.K."/>
            <person name="Young C.R."/>
            <person name="Angers B."/>
            <person name="Qian P.Y."/>
        </authorList>
    </citation>
    <scope>NUCLEOTIDE SEQUENCE</scope>
    <source>
        <strain evidence="7">P08H-3</strain>
    </source>
</reference>
<accession>A0AAD9N5A9</accession>
<dbReference type="Gene3D" id="4.10.1000.10">
    <property type="entry name" value="Zinc finger, CCCH-type"/>
    <property type="match status" value="1"/>
</dbReference>
<evidence type="ECO:0000313" key="8">
    <source>
        <dbReference type="Proteomes" id="UP001208570"/>
    </source>
</evidence>
<feature type="zinc finger region" description="C3H1-type" evidence="4">
    <location>
        <begin position="836"/>
        <end position="864"/>
    </location>
</feature>
<evidence type="ECO:0000313" key="7">
    <source>
        <dbReference type="EMBL" id="KAK2157315.1"/>
    </source>
</evidence>
<dbReference type="InterPro" id="IPR036855">
    <property type="entry name" value="Znf_CCCH_sf"/>
</dbReference>